<dbReference type="AlphaFoldDB" id="A0A2S4WNA8"/>
<protein>
    <submittedName>
        <fullName evidence="2">Uncharacterized protein</fullName>
    </submittedName>
</protein>
<dbReference type="EMBL" id="PKSM01000003">
    <property type="protein sequence ID" value="POW23252.1"/>
    <property type="molecule type" value="Genomic_DNA"/>
</dbReference>
<keyword evidence="3" id="KW-1185">Reference proteome</keyword>
<gene>
    <name evidence="2" type="ORF">PSHT_00395</name>
</gene>
<evidence type="ECO:0000313" key="3">
    <source>
        <dbReference type="Proteomes" id="UP000238274"/>
    </source>
</evidence>
<dbReference type="VEuPathDB" id="FungiDB:PSTT_05619"/>
<reference evidence="3" key="2">
    <citation type="journal article" date="2018" name="BMC Genomics">
        <title>Genomic insights into host adaptation between the wheat stripe rust pathogen (Puccinia striiformis f. sp. tritici) and the barley stripe rust pathogen (Puccinia striiformis f. sp. hordei).</title>
        <authorList>
            <person name="Xia C."/>
            <person name="Wang M."/>
            <person name="Yin C."/>
            <person name="Cornejo O.E."/>
            <person name="Hulbert S.H."/>
            <person name="Chen X."/>
        </authorList>
    </citation>
    <scope>NUCLEOTIDE SEQUENCE [LARGE SCALE GENOMIC DNA]</scope>
    <source>
        <strain evidence="3">93TX-2</strain>
    </source>
</reference>
<dbReference type="VEuPathDB" id="FungiDB:PSTT_05620"/>
<evidence type="ECO:0000313" key="2">
    <source>
        <dbReference type="EMBL" id="POW23252.1"/>
    </source>
</evidence>
<organism evidence="2 3">
    <name type="scientific">Puccinia striiformis</name>
    <dbReference type="NCBI Taxonomy" id="27350"/>
    <lineage>
        <taxon>Eukaryota</taxon>
        <taxon>Fungi</taxon>
        <taxon>Dikarya</taxon>
        <taxon>Basidiomycota</taxon>
        <taxon>Pucciniomycotina</taxon>
        <taxon>Pucciniomycetes</taxon>
        <taxon>Pucciniales</taxon>
        <taxon>Pucciniaceae</taxon>
        <taxon>Puccinia</taxon>
    </lineage>
</organism>
<dbReference type="OrthoDB" id="2498176at2759"/>
<sequence>MCRVAQRLGGGFRCYAEVDTLLDRVHPESAENTISLLDQTLWREETLGVGRMYLGVSRSFMFRLHPFPPITNLYFRAVSCNFASKYSGFVHNMKSFLTIANVLISFYSYSFVDAESSGHLKVGAIGHSGPSKIFPFKKCEEFQISDGIAGTSLEKARKVFVEPFSGINLEEITQNDLNNLVTMMRFAVESENPFNDALKKAGSTKRRPNVPLTAGKVANKILKLLHQKLNIKQADPEGRIKEHQANYLLTANIPAALMVKIINRLAKNLKLDRHYAGRKMISYLSFNGKDGEKGTKETKGTKEGTQD</sequence>
<feature type="compositionally biased region" description="Basic and acidic residues" evidence="1">
    <location>
        <begin position="289"/>
        <end position="307"/>
    </location>
</feature>
<evidence type="ECO:0000256" key="1">
    <source>
        <dbReference type="SAM" id="MobiDB-lite"/>
    </source>
</evidence>
<dbReference type="Proteomes" id="UP000238274">
    <property type="component" value="Unassembled WGS sequence"/>
</dbReference>
<proteinExistence type="predicted"/>
<reference evidence="3" key="3">
    <citation type="journal article" date="2018" name="Mol. Plant Microbe Interact.">
        <title>Genome sequence resources for the wheat stripe rust pathogen (Puccinia striiformis f. sp. tritici) and the barley stripe rust pathogen (Puccinia striiformis f. sp. hordei).</title>
        <authorList>
            <person name="Xia C."/>
            <person name="Wang M."/>
            <person name="Yin C."/>
            <person name="Cornejo O.E."/>
            <person name="Hulbert S.H."/>
            <person name="Chen X."/>
        </authorList>
    </citation>
    <scope>NUCLEOTIDE SEQUENCE [LARGE SCALE GENOMIC DNA]</scope>
    <source>
        <strain evidence="3">93TX-2</strain>
    </source>
</reference>
<dbReference type="PANTHER" id="PTHR38849">
    <property type="entry name" value="SMALL SECRETED PROTEIN"/>
    <property type="match status" value="1"/>
</dbReference>
<feature type="region of interest" description="Disordered" evidence="1">
    <location>
        <begin position="287"/>
        <end position="307"/>
    </location>
</feature>
<dbReference type="PANTHER" id="PTHR38849:SF1">
    <property type="entry name" value="SMALL SECRETED PROTEIN"/>
    <property type="match status" value="1"/>
</dbReference>
<reference evidence="2 3" key="1">
    <citation type="submission" date="2017-12" db="EMBL/GenBank/DDBJ databases">
        <title>Gene loss provides genomic basis for host adaptation in cereal stripe rust fungi.</title>
        <authorList>
            <person name="Xia C."/>
        </authorList>
    </citation>
    <scope>NUCLEOTIDE SEQUENCE [LARGE SCALE GENOMIC DNA]</scope>
    <source>
        <strain evidence="2 3">93TX-2</strain>
    </source>
</reference>
<accession>A0A2S4WNA8</accession>
<name>A0A2S4WNA8_9BASI</name>
<dbReference type="VEuPathDB" id="FungiDB:PSHT_00395"/>
<comment type="caution">
    <text evidence="2">The sequence shown here is derived from an EMBL/GenBank/DDBJ whole genome shotgun (WGS) entry which is preliminary data.</text>
</comment>